<organism evidence="1 2">
    <name type="scientific">Thermoproteus sp. AZ2</name>
    <dbReference type="NCBI Taxonomy" id="1609232"/>
    <lineage>
        <taxon>Archaea</taxon>
        <taxon>Thermoproteota</taxon>
        <taxon>Thermoprotei</taxon>
        <taxon>Thermoproteales</taxon>
        <taxon>Thermoproteaceae</taxon>
        <taxon>Thermoproteus</taxon>
    </lineage>
</organism>
<name>A0ACC6UYA7_9CREN</name>
<dbReference type="EMBL" id="JZWT02000001">
    <property type="protein sequence ID" value="MFB6489681.1"/>
    <property type="molecule type" value="Genomic_DNA"/>
</dbReference>
<gene>
    <name evidence="1" type="ORF">TU35_000280</name>
</gene>
<sequence length="44" mass="4644">MGKLDTPSESFVETGAVLRGEAEARMRASGAPAVLRLLKGPFNL</sequence>
<protein>
    <submittedName>
        <fullName evidence="1">Uncharacterized protein</fullName>
    </submittedName>
</protein>
<accession>A0ACC6UYA7</accession>
<evidence type="ECO:0000313" key="2">
    <source>
        <dbReference type="Proteomes" id="UP000033636"/>
    </source>
</evidence>
<comment type="caution">
    <text evidence="1">The sequence shown here is derived from an EMBL/GenBank/DDBJ whole genome shotgun (WGS) entry which is preliminary data.</text>
</comment>
<evidence type="ECO:0000313" key="1">
    <source>
        <dbReference type="EMBL" id="MFB6489681.1"/>
    </source>
</evidence>
<reference evidence="1" key="1">
    <citation type="submission" date="2024-07" db="EMBL/GenBank/DDBJ databases">
        <title>Metagenome and Metagenome-Assembled Genomes of Archaea from a hot spring from the geothermal field of Los Azufres, Mexico.</title>
        <authorList>
            <person name="Marin-Paredes R."/>
            <person name="Martinez-Romero E."/>
            <person name="Servin-Garciduenas L.E."/>
        </authorList>
    </citation>
    <scope>NUCLEOTIDE SEQUENCE</scope>
</reference>
<dbReference type="Proteomes" id="UP000033636">
    <property type="component" value="Unassembled WGS sequence"/>
</dbReference>
<proteinExistence type="predicted"/>